<reference evidence="1 2" key="1">
    <citation type="submission" date="2024-04" db="EMBL/GenBank/DDBJ databases">
        <title>Tritrichomonas musculus Genome.</title>
        <authorList>
            <person name="Alves-Ferreira E."/>
            <person name="Grigg M."/>
            <person name="Lorenzi H."/>
            <person name="Galac M."/>
        </authorList>
    </citation>
    <scope>NUCLEOTIDE SEQUENCE [LARGE SCALE GENOMIC DNA]</scope>
    <source>
        <strain evidence="1 2">EAF2021</strain>
    </source>
</reference>
<proteinExistence type="predicted"/>
<keyword evidence="2" id="KW-1185">Reference proteome</keyword>
<accession>A0ABR2GT28</accession>
<organism evidence="1 2">
    <name type="scientific">Tritrichomonas musculus</name>
    <dbReference type="NCBI Taxonomy" id="1915356"/>
    <lineage>
        <taxon>Eukaryota</taxon>
        <taxon>Metamonada</taxon>
        <taxon>Parabasalia</taxon>
        <taxon>Tritrichomonadida</taxon>
        <taxon>Tritrichomonadidae</taxon>
        <taxon>Tritrichomonas</taxon>
    </lineage>
</organism>
<comment type="caution">
    <text evidence="1">The sequence shown here is derived from an EMBL/GenBank/DDBJ whole genome shotgun (WGS) entry which is preliminary data.</text>
</comment>
<gene>
    <name evidence="1" type="ORF">M9Y10_037334</name>
</gene>
<evidence type="ECO:0000313" key="2">
    <source>
        <dbReference type="Proteomes" id="UP001470230"/>
    </source>
</evidence>
<dbReference type="EMBL" id="JAPFFF010000063">
    <property type="protein sequence ID" value="KAK8836811.1"/>
    <property type="molecule type" value="Genomic_DNA"/>
</dbReference>
<evidence type="ECO:0000313" key="1">
    <source>
        <dbReference type="EMBL" id="KAK8836811.1"/>
    </source>
</evidence>
<sequence length="504" mass="56522">MRFGCSNLRGNLTIPYKVSFIGSCAFYGCSNFGPKLKKKNRNRINSSFSNDLFDANEGGIFVHIGKYAFNNTHFKTLYYDGYVEPSYEYPISLNEDVIIKVSSENSDYNYPFYYRGPCFCSHSIINSVQSSPSYVPEIRYDASKTLEFYDLDDYQKSFKEKYEKIQADTDGKRKMELNYNKLPSGTHISIPDYLKENDYIQYGGSDIIYYDGKPFNIHMSSLTTNVQIKGEQPSNIAINSQNGGTLSLTTDQTSVELDSSSTIESQFNSNPFKIKVPSYVDSVTMKELTLNRGKVNVLQKIDDTTSKHLILEVKNLTTNSQPKLEYMKINGPFNVKQTSKVELGDNVTLDNAGINLQLSQLNANLSSNGLFTGKVDSIPSKFTVSVAEDTVNISEISNITIFRGMFKQIKCKDWASRLADYPSKYFSKPDCRDTIQSASILDGEEDEDIISELILPKNENYVNDFGKLTCKDNKLSGGAIAGIVIACIVAVVKNILSEKEAEEV</sequence>
<name>A0ABR2GT28_9EUKA</name>
<protein>
    <submittedName>
        <fullName evidence="1">Uncharacterized protein</fullName>
    </submittedName>
</protein>
<dbReference type="PROSITE" id="PS51257">
    <property type="entry name" value="PROKAR_LIPOPROTEIN"/>
    <property type="match status" value="1"/>
</dbReference>
<dbReference type="Proteomes" id="UP001470230">
    <property type="component" value="Unassembled WGS sequence"/>
</dbReference>